<keyword evidence="2" id="KW-1185">Reference proteome</keyword>
<proteinExistence type="predicted"/>
<accession>A0ABX1P027</accession>
<dbReference type="Proteomes" id="UP000633943">
    <property type="component" value="Unassembled WGS sequence"/>
</dbReference>
<organism evidence="1 2">
    <name type="scientific">Aromatoleum bremense</name>
    <dbReference type="NCBI Taxonomy" id="76115"/>
    <lineage>
        <taxon>Bacteria</taxon>
        <taxon>Pseudomonadati</taxon>
        <taxon>Pseudomonadota</taxon>
        <taxon>Betaproteobacteria</taxon>
        <taxon>Rhodocyclales</taxon>
        <taxon>Rhodocyclaceae</taxon>
        <taxon>Aromatoleum</taxon>
    </lineage>
</organism>
<gene>
    <name evidence="1" type="ORF">GPA24_17690</name>
</gene>
<evidence type="ECO:0000313" key="2">
    <source>
        <dbReference type="Proteomes" id="UP000633943"/>
    </source>
</evidence>
<dbReference type="EMBL" id="WTVP01000071">
    <property type="protein sequence ID" value="NMG17336.1"/>
    <property type="molecule type" value="Genomic_DNA"/>
</dbReference>
<evidence type="ECO:0000313" key="1">
    <source>
        <dbReference type="EMBL" id="NMG17336.1"/>
    </source>
</evidence>
<name>A0ABX1P027_9RHOO</name>
<protein>
    <submittedName>
        <fullName evidence="1">Uncharacterized protein</fullName>
    </submittedName>
</protein>
<comment type="caution">
    <text evidence="1">The sequence shown here is derived from an EMBL/GenBank/DDBJ whole genome shotgun (WGS) entry which is preliminary data.</text>
</comment>
<reference evidence="1 2" key="1">
    <citation type="submission" date="2019-12" db="EMBL/GenBank/DDBJ databases">
        <title>Comparative genomics gives insights into the taxonomy of the Azoarcus-Aromatoleum group and reveals separate origins of nif in the plant-associated Azoarcus and non-plant-associated Aromatoleum sub-groups.</title>
        <authorList>
            <person name="Lafos M."/>
            <person name="Maluk M."/>
            <person name="Batista M."/>
            <person name="Junghare M."/>
            <person name="Carmona M."/>
            <person name="Faoro H."/>
            <person name="Cruz L.M."/>
            <person name="Battistoni F."/>
            <person name="De Souza E."/>
            <person name="Pedrosa F."/>
            <person name="Chen W.-M."/>
            <person name="Poole P.S."/>
            <person name="Dixon R.A."/>
            <person name="James E.K."/>
        </authorList>
    </citation>
    <scope>NUCLEOTIDE SEQUENCE [LARGE SCALE GENOMIC DNA]</scope>
    <source>
        <strain evidence="1 2">PbN1</strain>
    </source>
</reference>
<sequence>MKGVATEGSAVNVKKMIPIKLASANEEEEIEDRLLRQGWKRLTTIGEPRLSEIAEAYRGMGFEVHVETYKSEGDGCNTCLDADQEMGKIIGTVYTRRAAVPQKDDELF</sequence>